<organism evidence="3 4">
    <name type="scientific">Symbiodinium microadriaticum</name>
    <name type="common">Dinoflagellate</name>
    <name type="synonym">Zooxanthella microadriatica</name>
    <dbReference type="NCBI Taxonomy" id="2951"/>
    <lineage>
        <taxon>Eukaryota</taxon>
        <taxon>Sar</taxon>
        <taxon>Alveolata</taxon>
        <taxon>Dinophyceae</taxon>
        <taxon>Suessiales</taxon>
        <taxon>Symbiodiniaceae</taxon>
        <taxon>Symbiodinium</taxon>
    </lineage>
</organism>
<dbReference type="InterPro" id="IPR001584">
    <property type="entry name" value="Integrase_cat-core"/>
</dbReference>
<feature type="region of interest" description="Disordered" evidence="1">
    <location>
        <begin position="1172"/>
        <end position="1193"/>
    </location>
</feature>
<feature type="compositionally biased region" description="Acidic residues" evidence="1">
    <location>
        <begin position="1690"/>
        <end position="1702"/>
    </location>
</feature>
<sequence>MPSPGTESDPVPVREASSARPSQETEDAQTAVAPEAPPDTNLGRADRDRATDTVQPQNNYDSNNYDGQWNDSGWSRWGDRSGRSWGNDWTGRDRQWDVDWTSGWDRRTSWDATTAATSGHGDNRHKGGSDDPWSNGRDPWSRGAEDDGQHRDQGRLGPHGGPWADGRAGRGQGSDSGERGPASWSGSASYEESGVAWNGWAHYDQGGFQGGDDDRRVNKSNGRASERLMVPTFSGEDTDDIGGSARSYLRQIEAWRRMTYLPPAQQGLVLYQNLSGKAWIAAEELSVPRLGADGGVSYFVSWVNTRFLDIEDHDGNDQDLELAADSDLEDGVSEEVAVAYATYQSAKDRYREQSRNRGYRGGRTADNDKGNDNKAELTKDQKVKLMKSRSFCSSCGRKGHWHRDPECPNNGQSNSTKNVKEIEVCHHVAAEVFSLRHEGPALLGITDTACARSVAGTMWLQQYSDALERVYKKPELIKENEAFRFGTGKIHHSSFCVIVYFQFGGKVVEMRTSIINGDVPLLMSKQALGQLGMIFNVAENRADFTQVGVRNLDLVTTSSGHPAICITPAKPATGPQRLVLEESGASTGSQYMAYAVSIAHLQDSTDYAPPFKIFYDKKLSPEVKELLTQVENAFPLLWVGRSSFAKMSKTELLSECNRLGLVVHRSWTNEELKATIMEHRMNDPQYQHAATMKSVSNLTLAELKVKADSLNVMYPEKITKGNLLRLIRDAVSTPGTELMKIGKYKGYEFQEIPRQYGMWAAREVRMSQSPHVELVRYAKWWEEHEYEIHYGKEAGIYESDGWDRLTERSKGPAGYDPEVMKAMETEIDPATLEEIHELEIRLATLKQKAKAEATESEDGYENHGARDGQLRHLLQDRDHLQGQVHPGPVCAERIPGEERHDYKFEGDQFGSKTYEHSKGCCRGGAEIAEHESYITDEEFSMSVAKHTTNYPCATTSPTKENGFTTAYNNQDFSYDTLLILLNTLDHNPVKATRDGVFGGKTGDPVHYYTYGMFSHGGVVGITTRTKENDNVVRYLNAFARHHLGPHATWTSVSVSLNTSTEVHHDFHNYRGTSNYTVSLGQARGGGLWIEDKNVEENSPNEGIKWRRTNGGQWLPGRVHPTNKEFVEFDPFLKHGTEPWKGTRWSITYHTTRNVYKAGGDLWKFLKRSGFPLPRKDTKQRTASSSGNKPRPSVRKTLFNNAAKIGVMMATLVSAASSYMIENVFSEIEHNPIVTFEIGGTPATHEAVTLGKDVFEPMTWDRYRSPEGKDDAYHIVNGGSPKELRITLDGKPEQCSESIMQLIRLQLEDGGTVVVTGPKEDSVIHALQNDADLKALHKYQHDSDDKAFIVLFKEKPGTKPLECPDRVHEVKVVSAGEAGQDQERPLAVGATGITFGKDTPGAVATALRRLHQNLGHPRREDLIRHLRLAGCESSILKAARSMRCQVCDANAGPKIARPSTIPPMVDFNDTLGLDLFFCHDVDDVKHGFLSVIDYGTTYHLAARVDGQSGEDIEAKFNEMWLLPFGPPKTVVIDLEGGLQAALGRLCDWHGVSVRSVATQSHWQAGVVERQQAWWKHIWDKVSYQLSVTEEEVDIAVPIINGAKNDLRRRCGYSPSQWVFGKAPRVPNDLQDPDGGSHVLWDVSEDAKYQRQEGTATADKGVCVTAGRPAVIVGKEGGNYWVERLLDHDPDADETYEDEQDQAEYPDHDDMSWLADGEIPEEFMPTDDEGPVLEPVEPDDPLPPGPPPARRLKRKTAAAELSPGPDHHEAMMLKSQLTSRGLEERKEKELRWTEIPEHVRQQFREAERTQWLEHLAFDALEPLSLEASAKVKEEVAPERILRCRWAYKDKNYARRREEGELPWKCKSRLVIAGHTDPDLTDETLRLSTDAPTLSRSGLACMLQITANGLENHDPWTLAAGDIRCAFLTGSYLTRELYMHQPKTGFPDMVPGQQVREIEADEGITYWRFDQSPMDPCVFLLRNYHDEDFHGQPVAYLGCHVDDLLISGPKSLQQRIQEGLSRIFPIETWENGEFEFLGSKIIVGKDKVEMNQAKYAETRLFTMDENDLASPDRPDLVSDNRSLIGALSWMSAQTRADLTCSVSMAQQLQKSPSYGDLKFTNTIATKAHQFRERGLEFRGIAKDRLMVVVFHDAAWANVPEPDPEETYYMLTQDEDEAGLQREGPYAAGNVRRAKKGNSKVASQLGILVTFTDRGALSGQAGWCNVADWRSRAGQRICRSTFGAETQACAEGLETAQYLRSMYETFVTGYMIPVDAAVLPILHPTGAE</sequence>
<reference evidence="3 4" key="1">
    <citation type="submission" date="2016-02" db="EMBL/GenBank/DDBJ databases">
        <title>Genome analysis of coral dinoflagellate symbionts highlights evolutionary adaptations to a symbiotic lifestyle.</title>
        <authorList>
            <person name="Aranda M."/>
            <person name="Li Y."/>
            <person name="Liew Y.J."/>
            <person name="Baumgarten S."/>
            <person name="Simakov O."/>
            <person name="Wilson M."/>
            <person name="Piel J."/>
            <person name="Ashoor H."/>
            <person name="Bougouffa S."/>
            <person name="Bajic V.B."/>
            <person name="Ryu T."/>
            <person name="Ravasi T."/>
            <person name="Bayer T."/>
            <person name="Micklem G."/>
            <person name="Kim H."/>
            <person name="Bhak J."/>
            <person name="Lajeunesse T.C."/>
            <person name="Voolstra C.R."/>
        </authorList>
    </citation>
    <scope>NUCLEOTIDE SEQUENCE [LARGE SCALE GENOMIC DNA]</scope>
    <source>
        <strain evidence="3 4">CCMP2467</strain>
    </source>
</reference>
<comment type="caution">
    <text evidence="3">The sequence shown here is derived from an EMBL/GenBank/DDBJ whole genome shotgun (WGS) entry which is preliminary data.</text>
</comment>
<evidence type="ECO:0000259" key="2">
    <source>
        <dbReference type="PROSITE" id="PS50994"/>
    </source>
</evidence>
<dbReference type="InterPro" id="IPR012337">
    <property type="entry name" value="RNaseH-like_sf"/>
</dbReference>
<dbReference type="GO" id="GO:0015074">
    <property type="term" value="P:DNA integration"/>
    <property type="evidence" value="ECO:0007669"/>
    <property type="project" value="InterPro"/>
</dbReference>
<feature type="compositionally biased region" description="Basic and acidic residues" evidence="1">
    <location>
        <begin position="139"/>
        <end position="154"/>
    </location>
</feature>
<dbReference type="PROSITE" id="PS50994">
    <property type="entry name" value="INTEGRASE"/>
    <property type="match status" value="1"/>
</dbReference>
<dbReference type="GO" id="GO:0003676">
    <property type="term" value="F:nucleic acid binding"/>
    <property type="evidence" value="ECO:0007669"/>
    <property type="project" value="InterPro"/>
</dbReference>
<dbReference type="EMBL" id="LSRX01001009">
    <property type="protein sequence ID" value="OLP84898.1"/>
    <property type="molecule type" value="Genomic_DNA"/>
</dbReference>
<feature type="compositionally biased region" description="Polar residues" evidence="1">
    <location>
        <begin position="52"/>
        <end position="73"/>
    </location>
</feature>
<keyword evidence="4" id="KW-1185">Reference proteome</keyword>
<evidence type="ECO:0000313" key="4">
    <source>
        <dbReference type="Proteomes" id="UP000186817"/>
    </source>
</evidence>
<evidence type="ECO:0000256" key="1">
    <source>
        <dbReference type="SAM" id="MobiDB-lite"/>
    </source>
</evidence>
<accession>A0A1Q9CPP3</accession>
<dbReference type="Proteomes" id="UP000186817">
    <property type="component" value="Unassembled WGS sequence"/>
</dbReference>
<name>A0A1Q9CPP3_SYMMI</name>
<feature type="domain" description="Integrase catalytic" evidence="2">
    <location>
        <begin position="1457"/>
        <end position="1621"/>
    </location>
</feature>
<protein>
    <submittedName>
        <fullName evidence="3">Retrovirus-related Pol polyprotein from transposon TNT 1-94</fullName>
    </submittedName>
</protein>
<gene>
    <name evidence="3" type="ORF">AK812_SmicGene34177</name>
</gene>
<dbReference type="OrthoDB" id="447750at2759"/>
<feature type="compositionally biased region" description="Acidic residues" evidence="1">
    <location>
        <begin position="1716"/>
        <end position="1738"/>
    </location>
</feature>
<proteinExistence type="predicted"/>
<dbReference type="SUPFAM" id="SSF53098">
    <property type="entry name" value="Ribonuclease H-like"/>
    <property type="match status" value="1"/>
</dbReference>
<dbReference type="Gene3D" id="3.30.420.10">
    <property type="entry name" value="Ribonuclease H-like superfamily/Ribonuclease H"/>
    <property type="match status" value="1"/>
</dbReference>
<evidence type="ECO:0000313" key="3">
    <source>
        <dbReference type="EMBL" id="OLP84898.1"/>
    </source>
</evidence>
<feature type="region of interest" description="Disordered" evidence="1">
    <location>
        <begin position="1690"/>
        <end position="1765"/>
    </location>
</feature>
<feature type="compositionally biased region" description="Basic and acidic residues" evidence="1">
    <location>
        <begin position="363"/>
        <end position="379"/>
    </location>
</feature>
<feature type="region of interest" description="Disordered" evidence="1">
    <location>
        <begin position="348"/>
        <end position="379"/>
    </location>
</feature>
<dbReference type="InterPro" id="IPR036397">
    <property type="entry name" value="RNaseH_sf"/>
</dbReference>
<feature type="region of interest" description="Disordered" evidence="1">
    <location>
        <begin position="1"/>
        <end position="189"/>
    </location>
</feature>